<evidence type="ECO:0000259" key="2">
    <source>
        <dbReference type="SMART" id="SM00942"/>
    </source>
</evidence>
<dbReference type="Pfam" id="PF09250">
    <property type="entry name" value="Prim-Pol"/>
    <property type="match status" value="1"/>
</dbReference>
<dbReference type="SMART" id="SM00943">
    <property type="entry name" value="Prim-Pol"/>
    <property type="match status" value="1"/>
</dbReference>
<evidence type="ECO:0000313" key="5">
    <source>
        <dbReference type="Proteomes" id="UP000460157"/>
    </source>
</evidence>
<protein>
    <submittedName>
        <fullName evidence="4">DNA primase</fullName>
    </submittedName>
</protein>
<dbReference type="Pfam" id="PF08708">
    <property type="entry name" value="PriCT_1"/>
    <property type="match status" value="1"/>
</dbReference>
<dbReference type="InterPro" id="IPR015330">
    <property type="entry name" value="DNA_primase/pol_bifunc_N"/>
</dbReference>
<feature type="region of interest" description="Disordered" evidence="1">
    <location>
        <begin position="186"/>
        <end position="208"/>
    </location>
</feature>
<evidence type="ECO:0000256" key="1">
    <source>
        <dbReference type="SAM" id="MobiDB-lite"/>
    </source>
</evidence>
<dbReference type="AlphaFoldDB" id="A0A7K1UMC1"/>
<feature type="region of interest" description="Disordered" evidence="1">
    <location>
        <begin position="279"/>
        <end position="313"/>
    </location>
</feature>
<evidence type="ECO:0000259" key="3">
    <source>
        <dbReference type="SMART" id="SM00943"/>
    </source>
</evidence>
<dbReference type="SMART" id="SM00942">
    <property type="entry name" value="PriCT_1"/>
    <property type="match status" value="1"/>
</dbReference>
<gene>
    <name evidence="4" type="ORF">GNZ21_14020</name>
</gene>
<sequence>MADRGALSSVLVHVDGSSAPVEAARAIVEGDVPVFPCAANGKKPLTARGFHGATTDVWQVEGWWAAMPQANIGIPTGAASGVVVVDVDRHPMVDGYESFARAENAGLVSGWELVTRSPSGGMHAYFPATSGVEQRSWQAARAGVDFRGDGGYIIVPPSSRVIGTDRMFYTVEAVNPGETRTLDADGLRDFLDPRPSPTSPASMPEAVDRSVDASRLASWVARRQEGERNAGLFWAACRLAENGMPASDALEVLTSAAGHAGLHEQEITSTVSSAYRTVHAPRSRTTGQTHVNRGFSHAQRQPAPSSPPVFRGL</sequence>
<reference evidence="4 5" key="1">
    <citation type="submission" date="2019-12" db="EMBL/GenBank/DDBJ databases">
        <title>Nesterenkonia muleiensis sp. nov., a novel actinobacterium isolated from sap of Populus euphratica.</title>
        <authorList>
            <person name="Wang R."/>
        </authorList>
    </citation>
    <scope>NUCLEOTIDE SEQUENCE [LARGE SCALE GENOMIC DNA]</scope>
    <source>
        <strain evidence="4 5">F10</strain>
    </source>
</reference>
<feature type="domain" description="Primase C-terminal 1" evidence="2">
    <location>
        <begin position="217"/>
        <end position="280"/>
    </location>
</feature>
<accession>A0A7K1UMC1</accession>
<dbReference type="InterPro" id="IPR014820">
    <property type="entry name" value="PriCT_1"/>
</dbReference>
<proteinExistence type="predicted"/>
<dbReference type="EMBL" id="WRPM01000098">
    <property type="protein sequence ID" value="MVT27452.1"/>
    <property type="molecule type" value="Genomic_DNA"/>
</dbReference>
<feature type="domain" description="DNA primase/polymerase bifunctional N-terminal" evidence="3">
    <location>
        <begin position="24"/>
        <end position="191"/>
    </location>
</feature>
<dbReference type="OrthoDB" id="3218228at2"/>
<name>A0A7K1UMC1_9MICC</name>
<organism evidence="4 5">
    <name type="scientific">Nesterenkonia alkaliphila</name>
    <dbReference type="NCBI Taxonomy" id="1463631"/>
    <lineage>
        <taxon>Bacteria</taxon>
        <taxon>Bacillati</taxon>
        <taxon>Actinomycetota</taxon>
        <taxon>Actinomycetes</taxon>
        <taxon>Micrococcales</taxon>
        <taxon>Micrococcaceae</taxon>
        <taxon>Nesterenkonia</taxon>
    </lineage>
</organism>
<dbReference type="CDD" id="cd04859">
    <property type="entry name" value="Prim_Pol"/>
    <property type="match status" value="1"/>
</dbReference>
<comment type="caution">
    <text evidence="4">The sequence shown here is derived from an EMBL/GenBank/DDBJ whole genome shotgun (WGS) entry which is preliminary data.</text>
</comment>
<dbReference type="Proteomes" id="UP000460157">
    <property type="component" value="Unassembled WGS sequence"/>
</dbReference>
<evidence type="ECO:0000313" key="4">
    <source>
        <dbReference type="EMBL" id="MVT27452.1"/>
    </source>
</evidence>
<keyword evidence="5" id="KW-1185">Reference proteome</keyword>
<dbReference type="SUPFAM" id="SSF56747">
    <property type="entry name" value="Prim-pol domain"/>
    <property type="match status" value="1"/>
</dbReference>